<evidence type="ECO:0000256" key="3">
    <source>
        <dbReference type="ARBA" id="ARBA00023163"/>
    </source>
</evidence>
<dbReference type="OrthoDB" id="9795011at2"/>
<keyword evidence="7" id="KW-1185">Reference proteome</keyword>
<dbReference type="InterPro" id="IPR049445">
    <property type="entry name" value="TetR_SbtR-like_C"/>
</dbReference>
<evidence type="ECO:0000259" key="5">
    <source>
        <dbReference type="PROSITE" id="PS50977"/>
    </source>
</evidence>
<feature type="DNA-binding region" description="H-T-H motif" evidence="4">
    <location>
        <begin position="41"/>
        <end position="60"/>
    </location>
</feature>
<dbReference type="InterPro" id="IPR001647">
    <property type="entry name" value="HTH_TetR"/>
</dbReference>
<evidence type="ECO:0000313" key="6">
    <source>
        <dbReference type="EMBL" id="TNM30565.1"/>
    </source>
</evidence>
<dbReference type="RefSeq" id="WP_139643929.1">
    <property type="nucleotide sequence ID" value="NZ_BAAAZS010000058.1"/>
</dbReference>
<keyword evidence="1" id="KW-0805">Transcription regulation</keyword>
<evidence type="ECO:0000313" key="7">
    <source>
        <dbReference type="Proteomes" id="UP000311713"/>
    </source>
</evidence>
<dbReference type="SUPFAM" id="SSF48498">
    <property type="entry name" value="Tetracyclin repressor-like, C-terminal domain"/>
    <property type="match status" value="1"/>
</dbReference>
<keyword evidence="3" id="KW-0804">Transcription</keyword>
<evidence type="ECO:0000256" key="2">
    <source>
        <dbReference type="ARBA" id="ARBA00023125"/>
    </source>
</evidence>
<dbReference type="EMBL" id="VDGT01000007">
    <property type="protein sequence ID" value="TNM30565.1"/>
    <property type="molecule type" value="Genomic_DNA"/>
</dbReference>
<dbReference type="Pfam" id="PF00440">
    <property type="entry name" value="TetR_N"/>
    <property type="match status" value="1"/>
</dbReference>
<dbReference type="Proteomes" id="UP000311713">
    <property type="component" value="Unassembled WGS sequence"/>
</dbReference>
<comment type="caution">
    <text evidence="6">The sequence shown here is derived from an EMBL/GenBank/DDBJ whole genome shotgun (WGS) entry which is preliminary data.</text>
</comment>
<keyword evidence="2 4" id="KW-0238">DNA-binding</keyword>
<dbReference type="GO" id="GO:0000976">
    <property type="term" value="F:transcription cis-regulatory region binding"/>
    <property type="evidence" value="ECO:0007669"/>
    <property type="project" value="TreeGrafter"/>
</dbReference>
<organism evidence="6 7">
    <name type="scientific">Streptomyces sedi</name>
    <dbReference type="NCBI Taxonomy" id="555059"/>
    <lineage>
        <taxon>Bacteria</taxon>
        <taxon>Bacillati</taxon>
        <taxon>Actinomycetota</taxon>
        <taxon>Actinomycetes</taxon>
        <taxon>Kitasatosporales</taxon>
        <taxon>Streptomycetaceae</taxon>
        <taxon>Streptomyces</taxon>
    </lineage>
</organism>
<dbReference type="PANTHER" id="PTHR30055">
    <property type="entry name" value="HTH-TYPE TRANSCRIPTIONAL REGULATOR RUTR"/>
    <property type="match status" value="1"/>
</dbReference>
<name>A0A5C4V4J2_9ACTN</name>
<gene>
    <name evidence="6" type="ORF">FH715_11185</name>
</gene>
<evidence type="ECO:0000256" key="4">
    <source>
        <dbReference type="PROSITE-ProRule" id="PRU00335"/>
    </source>
</evidence>
<dbReference type="AlphaFoldDB" id="A0A5C4V4J2"/>
<feature type="domain" description="HTH tetR-type" evidence="5">
    <location>
        <begin position="19"/>
        <end position="78"/>
    </location>
</feature>
<dbReference type="Gene3D" id="1.10.357.10">
    <property type="entry name" value="Tetracycline Repressor, domain 2"/>
    <property type="match status" value="1"/>
</dbReference>
<dbReference type="InterPro" id="IPR009057">
    <property type="entry name" value="Homeodomain-like_sf"/>
</dbReference>
<protein>
    <submittedName>
        <fullName evidence="6">TetR/AcrR family transcriptional regulator</fullName>
    </submittedName>
</protein>
<dbReference type="PANTHER" id="PTHR30055:SF234">
    <property type="entry name" value="HTH-TYPE TRANSCRIPTIONAL REGULATOR BETI"/>
    <property type="match status" value="1"/>
</dbReference>
<reference evidence="6 7" key="1">
    <citation type="submission" date="2019-06" db="EMBL/GenBank/DDBJ databases">
        <title>Draft genome of Streptomyces sedi sp. JCM16909.</title>
        <authorList>
            <person name="Klykleung N."/>
            <person name="Tanasupawat S."/>
            <person name="Kudo T."/>
            <person name="Yuki M."/>
            <person name="Ohkuma M."/>
        </authorList>
    </citation>
    <scope>NUCLEOTIDE SEQUENCE [LARGE SCALE GENOMIC DNA]</scope>
    <source>
        <strain evidence="6 7">JCM 16909</strain>
    </source>
</reference>
<dbReference type="Pfam" id="PF21597">
    <property type="entry name" value="TetR_C_43"/>
    <property type="match status" value="1"/>
</dbReference>
<dbReference type="PRINTS" id="PR00455">
    <property type="entry name" value="HTHTETR"/>
</dbReference>
<dbReference type="InterPro" id="IPR036271">
    <property type="entry name" value="Tet_transcr_reg_TetR-rel_C_sf"/>
</dbReference>
<proteinExistence type="predicted"/>
<dbReference type="GO" id="GO:0003700">
    <property type="term" value="F:DNA-binding transcription factor activity"/>
    <property type="evidence" value="ECO:0007669"/>
    <property type="project" value="TreeGrafter"/>
</dbReference>
<dbReference type="InterPro" id="IPR050109">
    <property type="entry name" value="HTH-type_TetR-like_transc_reg"/>
</dbReference>
<evidence type="ECO:0000256" key="1">
    <source>
        <dbReference type="ARBA" id="ARBA00023015"/>
    </source>
</evidence>
<accession>A0A5C4V4J2</accession>
<dbReference type="SUPFAM" id="SSF46689">
    <property type="entry name" value="Homeodomain-like"/>
    <property type="match status" value="1"/>
</dbReference>
<sequence length="197" mass="21241">MTTTHENAPAREPRRTDARLNRERLVAAARDVFAEAGPEASLNEVARRAGVGPGTLYRHFPNRSALLTAVLGDRIETLCELAETLSSSESADDALTRWLRAFLVHARLSHGLVGALMVAEPVAPELSCHRLILDAAAELLARAQRRGTARAGLTADDLVQLVVGIALSTARSHDAEQPDRLLALVLDATYGTPLRNE</sequence>
<dbReference type="PROSITE" id="PS50977">
    <property type="entry name" value="HTH_TETR_2"/>
    <property type="match status" value="1"/>
</dbReference>